<evidence type="ECO:0000313" key="6">
    <source>
        <dbReference type="EMBL" id="QDB78261.1"/>
    </source>
</evidence>
<dbReference type="InterPro" id="IPR011010">
    <property type="entry name" value="DNA_brk_join_enz"/>
</dbReference>
<name>A0ABX5VKI0_9MICO</name>
<evidence type="ECO:0000313" key="7">
    <source>
        <dbReference type="Proteomes" id="UP000313948"/>
    </source>
</evidence>
<dbReference type="SUPFAM" id="SSF56349">
    <property type="entry name" value="DNA breaking-rejoining enzymes"/>
    <property type="match status" value="1"/>
</dbReference>
<evidence type="ECO:0000256" key="2">
    <source>
        <dbReference type="ARBA" id="ARBA00022908"/>
    </source>
</evidence>
<dbReference type="Pfam" id="PF26003">
    <property type="entry name" value="Integrase_N_phage"/>
    <property type="match status" value="1"/>
</dbReference>
<dbReference type="PANTHER" id="PTHR30629:SF2">
    <property type="entry name" value="PROPHAGE INTEGRASE INTS-RELATED"/>
    <property type="match status" value="1"/>
</dbReference>
<dbReference type="InterPro" id="IPR058717">
    <property type="entry name" value="Phage_L5_Integrase_N"/>
</dbReference>
<proteinExistence type="inferred from homology"/>
<dbReference type="Proteomes" id="UP000313948">
    <property type="component" value="Chromosome"/>
</dbReference>
<accession>A0ABX5VKI0</accession>
<dbReference type="InterPro" id="IPR002104">
    <property type="entry name" value="Integrase_catalytic"/>
</dbReference>
<evidence type="ECO:0000256" key="3">
    <source>
        <dbReference type="ARBA" id="ARBA00023125"/>
    </source>
</evidence>
<dbReference type="InterPro" id="IPR050808">
    <property type="entry name" value="Phage_Integrase"/>
</dbReference>
<evidence type="ECO:0000259" key="5">
    <source>
        <dbReference type="PROSITE" id="PS51898"/>
    </source>
</evidence>
<evidence type="ECO:0000256" key="1">
    <source>
        <dbReference type="ARBA" id="ARBA00008857"/>
    </source>
</evidence>
<dbReference type="Gene3D" id="1.10.443.10">
    <property type="entry name" value="Intergrase catalytic core"/>
    <property type="match status" value="1"/>
</dbReference>
<dbReference type="Pfam" id="PF00589">
    <property type="entry name" value="Phage_integrase"/>
    <property type="match status" value="1"/>
</dbReference>
<dbReference type="Gene3D" id="1.10.150.130">
    <property type="match status" value="1"/>
</dbReference>
<organism evidence="6 7">
    <name type="scientific">Georgenia wutianyii</name>
    <dbReference type="NCBI Taxonomy" id="2585135"/>
    <lineage>
        <taxon>Bacteria</taxon>
        <taxon>Bacillati</taxon>
        <taxon>Actinomycetota</taxon>
        <taxon>Actinomycetes</taxon>
        <taxon>Micrococcales</taxon>
        <taxon>Bogoriellaceae</taxon>
        <taxon>Georgenia</taxon>
    </lineage>
</organism>
<reference evidence="6 7" key="1">
    <citation type="submission" date="2019-05" db="EMBL/GenBank/DDBJ databases">
        <title>Georgenia *** sp. nov., and Georgenia *** sp. nov., isolated from the intestinal contents of plateau pika (Ochotona curzoniae) in the Qinghai-Tibet plateau of China.</title>
        <authorList>
            <person name="Tian Z."/>
        </authorList>
    </citation>
    <scope>NUCLEOTIDE SEQUENCE [LARGE SCALE GENOMIC DNA]</scope>
    <source>
        <strain evidence="6 7">Z294</strain>
    </source>
</reference>
<dbReference type="CDD" id="cd00397">
    <property type="entry name" value="DNA_BRE_C"/>
    <property type="match status" value="1"/>
</dbReference>
<keyword evidence="7" id="KW-1185">Reference proteome</keyword>
<keyword evidence="3" id="KW-0238">DNA-binding</keyword>
<evidence type="ECO:0000256" key="4">
    <source>
        <dbReference type="ARBA" id="ARBA00023172"/>
    </source>
</evidence>
<dbReference type="InterPro" id="IPR010998">
    <property type="entry name" value="Integrase_recombinase_N"/>
</dbReference>
<keyword evidence="4" id="KW-0233">DNA recombination</keyword>
<dbReference type="PROSITE" id="PS51898">
    <property type="entry name" value="TYR_RECOMBINASE"/>
    <property type="match status" value="1"/>
</dbReference>
<keyword evidence="2" id="KW-0229">DNA integration</keyword>
<sequence>MGFAVVGLSRLPLPRKQPSSRRSSVSIRKTSSGRWRAVVKNGRNYVAGRTFDRKADAEAWERRQRAALDGLVDPRAGRVLVRQALDEWLDHRRGRVAQSTWARDASVTSRLPAALLQRQVGSVKPTDIERVLSRVIGATATVERTRITLAAFWTWCVREGLVLASPVAGVKVSRSVGAPPREMRPWTWTELDLVTEQMQKVDAAMADVVRILAWTGLRWGEARALRVDAVVGGDMPVLRISRSHSEGYAEKVTKGKANRSVPIPMRVWPLVREMADGRPGGDYLFTTGRGAQLHKSNFRRALKWSLYAPGHTIHDLRHTAATEWLRAGVDLRTVQAWLGHESISATQVYVHYLGTAADRAGFALVNAFGGTPGAPEAPTRDDTTTVRPR</sequence>
<comment type="similarity">
    <text evidence="1">Belongs to the 'phage' integrase family.</text>
</comment>
<dbReference type="InterPro" id="IPR013762">
    <property type="entry name" value="Integrase-like_cat_sf"/>
</dbReference>
<protein>
    <submittedName>
        <fullName evidence="6">Site-specific integrase</fullName>
    </submittedName>
</protein>
<dbReference type="PANTHER" id="PTHR30629">
    <property type="entry name" value="PROPHAGE INTEGRASE"/>
    <property type="match status" value="1"/>
</dbReference>
<dbReference type="EMBL" id="CP040899">
    <property type="protein sequence ID" value="QDB78261.1"/>
    <property type="molecule type" value="Genomic_DNA"/>
</dbReference>
<gene>
    <name evidence="6" type="ORF">FE251_01880</name>
</gene>
<feature type="domain" description="Tyr recombinase" evidence="5">
    <location>
        <begin position="181"/>
        <end position="363"/>
    </location>
</feature>